<accession>A0AAE0CYU2</accession>
<evidence type="ECO:0000313" key="4">
    <source>
        <dbReference type="Proteomes" id="UP001281614"/>
    </source>
</evidence>
<sequence length="141" mass="14142">MVRALLIAALAAAALAIPVPVTVPGDGAYIPAAEELKAPAEADVEPVSDTAIPDAAELAGVDEDGAQEGDLAGENVSEPDLPVERRVVDTGDLDTSAVDTSALGTDSLDTSSLNTDSLSTDSLTTALPTSSNTKRSDGDIP</sequence>
<dbReference type="EMBL" id="VYYT01000665">
    <property type="protein sequence ID" value="KAK2730621.1"/>
    <property type="molecule type" value="Genomic_DNA"/>
</dbReference>
<feature type="chain" id="PRO_5042161126" evidence="2">
    <location>
        <begin position="17"/>
        <end position="141"/>
    </location>
</feature>
<name>A0AAE0CYU2_COLKA</name>
<evidence type="ECO:0000256" key="2">
    <source>
        <dbReference type="SAM" id="SignalP"/>
    </source>
</evidence>
<keyword evidence="4" id="KW-1185">Reference proteome</keyword>
<reference evidence="3" key="1">
    <citation type="submission" date="2023-02" db="EMBL/GenBank/DDBJ databases">
        <title>Colletotrichum kahawae CIFC_Que2 genome sequencing and assembly.</title>
        <authorList>
            <person name="Baroncelli R."/>
        </authorList>
    </citation>
    <scope>NUCLEOTIDE SEQUENCE</scope>
    <source>
        <strain evidence="3">CIFC_Que2</strain>
    </source>
</reference>
<organism evidence="3 4">
    <name type="scientific">Colletotrichum kahawae</name>
    <name type="common">Coffee berry disease fungus</name>
    <dbReference type="NCBI Taxonomy" id="34407"/>
    <lineage>
        <taxon>Eukaryota</taxon>
        <taxon>Fungi</taxon>
        <taxon>Dikarya</taxon>
        <taxon>Ascomycota</taxon>
        <taxon>Pezizomycotina</taxon>
        <taxon>Sordariomycetes</taxon>
        <taxon>Hypocreomycetidae</taxon>
        <taxon>Glomerellales</taxon>
        <taxon>Glomerellaceae</taxon>
        <taxon>Colletotrichum</taxon>
        <taxon>Colletotrichum gloeosporioides species complex</taxon>
    </lineage>
</organism>
<feature type="signal peptide" evidence="2">
    <location>
        <begin position="1"/>
        <end position="16"/>
    </location>
</feature>
<dbReference type="AlphaFoldDB" id="A0AAE0CYU2"/>
<proteinExistence type="predicted"/>
<gene>
    <name evidence="3" type="ORF">CKAH01_02449</name>
</gene>
<dbReference type="Proteomes" id="UP001281614">
    <property type="component" value="Unassembled WGS sequence"/>
</dbReference>
<feature type="region of interest" description="Disordered" evidence="1">
    <location>
        <begin position="55"/>
        <end position="141"/>
    </location>
</feature>
<feature type="compositionally biased region" description="Low complexity" evidence="1">
    <location>
        <begin position="99"/>
        <end position="131"/>
    </location>
</feature>
<keyword evidence="2" id="KW-0732">Signal</keyword>
<evidence type="ECO:0000256" key="1">
    <source>
        <dbReference type="SAM" id="MobiDB-lite"/>
    </source>
</evidence>
<comment type="caution">
    <text evidence="3">The sequence shown here is derived from an EMBL/GenBank/DDBJ whole genome shotgun (WGS) entry which is preliminary data.</text>
</comment>
<protein>
    <submittedName>
        <fullName evidence="3">Uncharacterized protein</fullName>
    </submittedName>
</protein>
<evidence type="ECO:0000313" key="3">
    <source>
        <dbReference type="EMBL" id="KAK2730621.1"/>
    </source>
</evidence>